<dbReference type="SUPFAM" id="SSF56425">
    <property type="entry name" value="Succinate dehydrogenase/fumarate reductase flavoprotein, catalytic domain"/>
    <property type="match status" value="1"/>
</dbReference>
<protein>
    <recommendedName>
        <fullName evidence="6">fumarate reductase (NADH)</fullName>
        <ecNumber evidence="6">1.3.1.6</ecNumber>
    </recommendedName>
    <alternativeName>
        <fullName evidence="7">NADH-dependent fumarate reductase</fullName>
    </alternativeName>
</protein>
<reference evidence="9 10" key="1">
    <citation type="submission" date="2020-08" db="EMBL/GenBank/DDBJ databases">
        <authorList>
            <person name="Koutsovoulos G."/>
            <person name="Danchin GJ E."/>
        </authorList>
    </citation>
    <scope>NUCLEOTIDE SEQUENCE [LARGE SCALE GENOMIC DNA]</scope>
</reference>
<evidence type="ECO:0000256" key="2">
    <source>
        <dbReference type="ARBA" id="ARBA00022630"/>
    </source>
</evidence>
<comment type="catalytic activity">
    <reaction evidence="5">
        <text>succinate + NAD(+) = fumarate + NADH + H(+)</text>
        <dbReference type="Rhea" id="RHEA:18281"/>
        <dbReference type="ChEBI" id="CHEBI:15378"/>
        <dbReference type="ChEBI" id="CHEBI:29806"/>
        <dbReference type="ChEBI" id="CHEBI:30031"/>
        <dbReference type="ChEBI" id="CHEBI:57540"/>
        <dbReference type="ChEBI" id="CHEBI:57945"/>
        <dbReference type="EC" id="1.3.1.6"/>
    </reaction>
</comment>
<dbReference type="InterPro" id="IPR036188">
    <property type="entry name" value="FAD/NAD-bd_sf"/>
</dbReference>
<name>A0A6V7V3G1_MELEN</name>
<dbReference type="GO" id="GO:0016156">
    <property type="term" value="F:fumarate reductase (NADH) activity"/>
    <property type="evidence" value="ECO:0007669"/>
    <property type="project" value="UniProtKB-EC"/>
</dbReference>
<dbReference type="InterPro" id="IPR010960">
    <property type="entry name" value="Flavocytochrome_c"/>
</dbReference>
<proteinExistence type="predicted"/>
<dbReference type="Pfam" id="PF00890">
    <property type="entry name" value="FAD_binding_2"/>
    <property type="match status" value="1"/>
</dbReference>
<dbReference type="InterPro" id="IPR050315">
    <property type="entry name" value="FAD-oxidoreductase_2"/>
</dbReference>
<evidence type="ECO:0000259" key="8">
    <source>
        <dbReference type="Pfam" id="PF00890"/>
    </source>
</evidence>
<dbReference type="PANTHER" id="PTHR43400:SF7">
    <property type="entry name" value="FAD-DEPENDENT OXIDOREDUCTASE 2 FAD BINDING DOMAIN-CONTAINING PROTEIN"/>
    <property type="match status" value="1"/>
</dbReference>
<dbReference type="FunFam" id="3.90.700.10:FF:000007">
    <property type="entry name" value="NADH-dependent fumarate reductase"/>
    <property type="match status" value="1"/>
</dbReference>
<sequence>MTKSLDISKIFFSFYIFFGCKLSKIMMQPQPLDPAIALGKAPKAHEPVVIVGGGLAGISAALEALRFGASVVLVDKEADLGGNSAKASSGINGCDTPIQEKMGIKDSQLLFYSDTLAAGDRENDPVLVDILVHNSAQSVQFLIDNGVNLSDVNLCGGHSVPRTHWLLSPKEGRPLPVGVAIIRALKAKLEEWRDPEKFNEKEPRLKIKLNRRVLGLVTWNDFVTGVRVLGDNGQIEEIAGKAVILTTGGFSADREKDKTSLLLEFAPSLLSYPTTNGGFATGDGVKMARAMGAGLVGMDKIQVHPTAFIDPKDPGATTKFLAAEALRGKGAILINHEGKRFGNELGRRDELTKLIIQHCARQKEAGDMPIAWMLMNKESAESFGMPAFNFYFKIKGFFKELPNINSLATELNASEDDLIQTINDYNNYAEKRNIDKNFKDPFGKSVFPVKFNTNESFFVARIAPAIHYTMGGLQIDKNAFVFSEFLSKPFQGLLAAGEVTGGVHGANRLAGNSLLECVVFGRIAGKSAAAIDYQSALLGKTGLSGMGAYAHTKGDEERQEL</sequence>
<dbReference type="OrthoDB" id="71672at2759"/>
<evidence type="ECO:0000256" key="4">
    <source>
        <dbReference type="ARBA" id="ARBA00023002"/>
    </source>
</evidence>
<dbReference type="AlphaFoldDB" id="A0A6V7V3G1"/>
<keyword evidence="2" id="KW-0285">Flavoprotein</keyword>
<keyword evidence="3" id="KW-0274">FAD</keyword>
<gene>
    <name evidence="9" type="ORF">MENT_LOCUS20298</name>
</gene>
<feature type="domain" description="FAD-dependent oxidoreductase 2 FAD-binding" evidence="8">
    <location>
        <begin position="48"/>
        <end position="514"/>
    </location>
</feature>
<dbReference type="InterPro" id="IPR003953">
    <property type="entry name" value="FAD-dep_OxRdtase_2_FAD-bd"/>
</dbReference>
<dbReference type="Gene3D" id="3.50.50.60">
    <property type="entry name" value="FAD/NAD(P)-binding domain"/>
    <property type="match status" value="1"/>
</dbReference>
<dbReference type="Proteomes" id="UP000580250">
    <property type="component" value="Unassembled WGS sequence"/>
</dbReference>
<comment type="cofactor">
    <cofactor evidence="1">
        <name>FAD</name>
        <dbReference type="ChEBI" id="CHEBI:57692"/>
    </cofactor>
</comment>
<dbReference type="Gene3D" id="3.90.700.10">
    <property type="entry name" value="Succinate dehydrogenase/fumarate reductase flavoprotein, catalytic domain"/>
    <property type="match status" value="1"/>
</dbReference>
<dbReference type="GO" id="GO:0010181">
    <property type="term" value="F:FMN binding"/>
    <property type="evidence" value="ECO:0007669"/>
    <property type="project" value="InterPro"/>
</dbReference>
<dbReference type="NCBIfam" id="TIGR01813">
    <property type="entry name" value="flavo_cyto_c"/>
    <property type="match status" value="1"/>
</dbReference>
<evidence type="ECO:0000313" key="10">
    <source>
        <dbReference type="Proteomes" id="UP000580250"/>
    </source>
</evidence>
<dbReference type="PANTHER" id="PTHR43400">
    <property type="entry name" value="FUMARATE REDUCTASE"/>
    <property type="match status" value="1"/>
</dbReference>
<dbReference type="PRINTS" id="PR00411">
    <property type="entry name" value="PNDRDTASEI"/>
</dbReference>
<dbReference type="SUPFAM" id="SSF51905">
    <property type="entry name" value="FAD/NAD(P)-binding domain"/>
    <property type="match status" value="1"/>
</dbReference>
<comment type="caution">
    <text evidence="9">The sequence shown here is derived from an EMBL/GenBank/DDBJ whole genome shotgun (WGS) entry which is preliminary data.</text>
</comment>
<dbReference type="EC" id="1.3.1.6" evidence="6"/>
<dbReference type="InterPro" id="IPR027477">
    <property type="entry name" value="Succ_DH/fumarate_Rdtase_cat_sf"/>
</dbReference>
<dbReference type="EMBL" id="CAJEWN010000147">
    <property type="protein sequence ID" value="CAD2168983.1"/>
    <property type="molecule type" value="Genomic_DNA"/>
</dbReference>
<evidence type="ECO:0000256" key="7">
    <source>
        <dbReference type="ARBA" id="ARBA00077246"/>
    </source>
</evidence>
<accession>A0A6V7V3G1</accession>
<keyword evidence="4" id="KW-0560">Oxidoreductase</keyword>
<evidence type="ECO:0000256" key="5">
    <source>
        <dbReference type="ARBA" id="ARBA00050832"/>
    </source>
</evidence>
<organism evidence="9 10">
    <name type="scientific">Meloidogyne enterolobii</name>
    <name type="common">Root-knot nematode worm</name>
    <name type="synonym">Meloidogyne mayaguensis</name>
    <dbReference type="NCBI Taxonomy" id="390850"/>
    <lineage>
        <taxon>Eukaryota</taxon>
        <taxon>Metazoa</taxon>
        <taxon>Ecdysozoa</taxon>
        <taxon>Nematoda</taxon>
        <taxon>Chromadorea</taxon>
        <taxon>Rhabditida</taxon>
        <taxon>Tylenchina</taxon>
        <taxon>Tylenchomorpha</taxon>
        <taxon>Tylenchoidea</taxon>
        <taxon>Meloidogynidae</taxon>
        <taxon>Meloidogyninae</taxon>
        <taxon>Meloidogyne</taxon>
    </lineage>
</organism>
<evidence type="ECO:0000256" key="6">
    <source>
        <dbReference type="ARBA" id="ARBA00067004"/>
    </source>
</evidence>
<evidence type="ECO:0000256" key="1">
    <source>
        <dbReference type="ARBA" id="ARBA00001974"/>
    </source>
</evidence>
<evidence type="ECO:0000256" key="3">
    <source>
        <dbReference type="ARBA" id="ARBA00022827"/>
    </source>
</evidence>
<evidence type="ECO:0000313" key="9">
    <source>
        <dbReference type="EMBL" id="CAD2168983.1"/>
    </source>
</evidence>
<dbReference type="PROSITE" id="PS51257">
    <property type="entry name" value="PROKAR_LIPOPROTEIN"/>
    <property type="match status" value="1"/>
</dbReference>